<organism evidence="2 3">
    <name type="scientific">Cytobacillus pseudoceanisediminis</name>
    <dbReference type="NCBI Taxonomy" id="3051614"/>
    <lineage>
        <taxon>Bacteria</taxon>
        <taxon>Bacillati</taxon>
        <taxon>Bacillota</taxon>
        <taxon>Bacilli</taxon>
        <taxon>Bacillales</taxon>
        <taxon>Bacillaceae</taxon>
        <taxon>Cytobacillus</taxon>
    </lineage>
</organism>
<proteinExistence type="predicted"/>
<protein>
    <submittedName>
        <fullName evidence="2">Uncharacterized protein</fullName>
    </submittedName>
</protein>
<accession>A0ABZ2ZHV0</accession>
<gene>
    <name evidence="2" type="ORF">AADC60_24945</name>
</gene>
<evidence type="ECO:0000256" key="1">
    <source>
        <dbReference type="SAM" id="MobiDB-lite"/>
    </source>
</evidence>
<reference evidence="2 3" key="1">
    <citation type="submission" date="2024-04" db="EMBL/GenBank/DDBJ databases">
        <title>Screening of coral probiotics and analysis of their probiotic properties.</title>
        <authorList>
            <person name="Wang S."/>
        </authorList>
    </citation>
    <scope>NUCLEOTIDE SEQUENCE [LARGE SCALE GENOMIC DNA]</scope>
    <source>
        <strain evidence="2 3">GXU-Z9</strain>
    </source>
</reference>
<keyword evidence="3" id="KW-1185">Reference proteome</keyword>
<sequence>MKIKAGSWSLLSPQDKLFILEAVSSRSKNRKQEEQAPSQESYIQLSFDI</sequence>
<evidence type="ECO:0000313" key="3">
    <source>
        <dbReference type="Proteomes" id="UP001472074"/>
    </source>
</evidence>
<feature type="compositionally biased region" description="Polar residues" evidence="1">
    <location>
        <begin position="35"/>
        <end position="49"/>
    </location>
</feature>
<feature type="region of interest" description="Disordered" evidence="1">
    <location>
        <begin position="25"/>
        <end position="49"/>
    </location>
</feature>
<name>A0ABZ2ZHV0_9BACI</name>
<evidence type="ECO:0000313" key="2">
    <source>
        <dbReference type="EMBL" id="WZP07264.1"/>
    </source>
</evidence>
<dbReference type="Proteomes" id="UP001472074">
    <property type="component" value="Chromosome"/>
</dbReference>
<dbReference type="RefSeq" id="WP_157380180.1">
    <property type="nucleotide sequence ID" value="NZ_CP151651.1"/>
</dbReference>
<dbReference type="EMBL" id="CP151651">
    <property type="protein sequence ID" value="WZP07264.1"/>
    <property type="molecule type" value="Genomic_DNA"/>
</dbReference>